<feature type="domain" description="Protein kinase" evidence="12">
    <location>
        <begin position="11"/>
        <end position="289"/>
    </location>
</feature>
<feature type="region of interest" description="Disordered" evidence="11">
    <location>
        <begin position="454"/>
        <end position="500"/>
    </location>
</feature>
<feature type="compositionally biased region" description="Basic and acidic residues" evidence="11">
    <location>
        <begin position="402"/>
        <end position="433"/>
    </location>
</feature>
<dbReference type="InterPro" id="IPR008271">
    <property type="entry name" value="Ser/Thr_kinase_AS"/>
</dbReference>
<organism evidence="14 15">
    <name type="scientific">Babjeviella inositovora NRRL Y-12698</name>
    <dbReference type="NCBI Taxonomy" id="984486"/>
    <lineage>
        <taxon>Eukaryota</taxon>
        <taxon>Fungi</taxon>
        <taxon>Dikarya</taxon>
        <taxon>Ascomycota</taxon>
        <taxon>Saccharomycotina</taxon>
        <taxon>Pichiomycetes</taxon>
        <taxon>Serinales incertae sedis</taxon>
        <taxon>Babjeviella</taxon>
    </lineage>
</organism>
<dbReference type="SUPFAM" id="SSF56112">
    <property type="entry name" value="Protein kinase-like (PK-like)"/>
    <property type="match status" value="1"/>
</dbReference>
<dbReference type="GO" id="GO:0000226">
    <property type="term" value="P:microtubule cytoskeleton organization"/>
    <property type="evidence" value="ECO:0007669"/>
    <property type="project" value="TreeGrafter"/>
</dbReference>
<dbReference type="PANTHER" id="PTHR24346:SF82">
    <property type="entry name" value="KP78A-RELATED"/>
    <property type="match status" value="1"/>
</dbReference>
<evidence type="ECO:0000256" key="6">
    <source>
        <dbReference type="ARBA" id="ARBA00022777"/>
    </source>
</evidence>
<dbReference type="GO" id="GO:0140472">
    <property type="term" value="C:cell cortex of non-growing cell tip"/>
    <property type="evidence" value="ECO:0007669"/>
    <property type="project" value="EnsemblFungi"/>
</dbReference>
<dbReference type="InterPro" id="IPR017441">
    <property type="entry name" value="Protein_kinase_ATP_BS"/>
</dbReference>
<feature type="non-terminal residue" evidence="14">
    <location>
        <position position="900"/>
    </location>
</feature>
<dbReference type="GO" id="GO:1903500">
    <property type="term" value="P:negative regulation of mitotic actomyosin contractile ring assembly"/>
    <property type="evidence" value="ECO:0007669"/>
    <property type="project" value="EnsemblFungi"/>
</dbReference>
<dbReference type="GO" id="GO:0035556">
    <property type="term" value="P:intracellular signal transduction"/>
    <property type="evidence" value="ECO:0007669"/>
    <property type="project" value="TreeGrafter"/>
</dbReference>
<proteinExistence type="inferred from homology"/>
<evidence type="ECO:0000256" key="1">
    <source>
        <dbReference type="ARBA" id="ARBA00010791"/>
    </source>
</evidence>
<evidence type="ECO:0000256" key="10">
    <source>
        <dbReference type="PROSITE-ProRule" id="PRU10141"/>
    </source>
</evidence>
<dbReference type="EMBL" id="KV454427">
    <property type="protein sequence ID" value="ODQ81616.1"/>
    <property type="molecule type" value="Genomic_DNA"/>
</dbReference>
<dbReference type="GO" id="GO:0004674">
    <property type="term" value="F:protein serine/threonine kinase activity"/>
    <property type="evidence" value="ECO:0007669"/>
    <property type="project" value="UniProtKB-KW"/>
</dbReference>
<comment type="catalytic activity">
    <reaction evidence="9">
        <text>L-seryl-[protein] + ATP = O-phospho-L-seryl-[protein] + ADP + H(+)</text>
        <dbReference type="Rhea" id="RHEA:17989"/>
        <dbReference type="Rhea" id="RHEA-COMP:9863"/>
        <dbReference type="Rhea" id="RHEA-COMP:11604"/>
        <dbReference type="ChEBI" id="CHEBI:15378"/>
        <dbReference type="ChEBI" id="CHEBI:29999"/>
        <dbReference type="ChEBI" id="CHEBI:30616"/>
        <dbReference type="ChEBI" id="CHEBI:83421"/>
        <dbReference type="ChEBI" id="CHEBI:456216"/>
        <dbReference type="EC" id="2.7.11.1"/>
    </reaction>
</comment>
<feature type="domain" description="KA1" evidence="13">
    <location>
        <begin position="851"/>
        <end position="900"/>
    </location>
</feature>
<sequence length="900" mass="100146">QQFHRKSIGDWDFIKTIGAGSMGKVKLAKHVRTGDVCAVKIVPRAAKLYQRAHQHDLPPLDKAEAAKRTKEYQKEVARDKRTIREGALGRLLYHPFICRLYEMIPMTNHYYMLFEYVQGGQMLDYIVSHGSLKERHARKFARGIASALDYCHRNSVVHRDLKIENIMIAKSGDIKLIDFGLSNMFDKHNLLKTYCGSLYFAAPELLSAHPYIGPEVDVWSFGVVLYVLVCGKVPFDDPSVSALHEKIKRGKVDYPDHLSRECLALLSRMLVVKPDQRATLAEVMSHPWMVKGFDGAPASYMPLRFPISLPLDQQIVRDMVNLDMGTEELIAGDLAEILSSSEYKASYDNWYAYYNANAKYRDVSYVHPDSGVIIPDPTNAYHPLISIYYLVEEMRKRKRAKEDAVRAEEKPAEDPKPEPVAVEKPEPVAEKPHVTLPTFPEPAYAAAPPLSKYQTLVPGPAPPAMAPPQQQPSRTLSTRKSYDSAASAEPPTTPSKAQGFNLFRRFSAKKPKEVSPGYDLPPLPNIEFDMDGQTAKGAGVTDMTLDPIRRGVSMKVTSRERKHDNDLGEKYLQPRANHTRTASAAAPTAPASAPVATPISGVHYEDDHDNDDFVVSGNYAPPQKLTTKRKMHPTARAKSVGHMRADTKFDPPPLPTHLDPKQYGALTNGKDGSFFDDVTLDSRETPEKSALPSIATLTHQSHLTDRQVIEQAARAPSGSMPSIEFPRTLFLKGFFSVQTTSTKPLPVIRYDIVSVLSKLGVTFTEVKGGFVCMHTPSIEANPVPEEEPIYENALTSKSSENDTAIGLGDEDEGSKTHRRKFSLGTTLLSYRRKTDSGANLQEPAPELANQIRKARSPLKFEIHLVKVPLVGLYGVQFKKVLGNTWMYKALAGQILGELNL</sequence>
<dbReference type="GO" id="GO:0005524">
    <property type="term" value="F:ATP binding"/>
    <property type="evidence" value="ECO:0007669"/>
    <property type="project" value="UniProtKB-UniRule"/>
</dbReference>
<dbReference type="PROSITE" id="PS00108">
    <property type="entry name" value="PROTEIN_KINASE_ST"/>
    <property type="match status" value="1"/>
</dbReference>
<dbReference type="SUPFAM" id="SSF103243">
    <property type="entry name" value="KA1-like"/>
    <property type="match status" value="1"/>
</dbReference>
<evidence type="ECO:0000256" key="8">
    <source>
        <dbReference type="ARBA" id="ARBA00047899"/>
    </source>
</evidence>
<dbReference type="GO" id="GO:0030950">
    <property type="term" value="P:establishment or maintenance of actin cytoskeleton polarity"/>
    <property type="evidence" value="ECO:0007669"/>
    <property type="project" value="EnsemblFungi"/>
</dbReference>
<dbReference type="GO" id="GO:0007009">
    <property type="term" value="P:plasma membrane organization"/>
    <property type="evidence" value="ECO:0007669"/>
    <property type="project" value="EnsemblFungi"/>
</dbReference>
<accession>A0A1E3QVC3</accession>
<dbReference type="CDD" id="cd12121">
    <property type="entry name" value="MARK_C_like"/>
    <property type="match status" value="1"/>
</dbReference>
<evidence type="ECO:0000313" key="15">
    <source>
        <dbReference type="Proteomes" id="UP000094336"/>
    </source>
</evidence>
<feature type="non-terminal residue" evidence="14">
    <location>
        <position position="1"/>
    </location>
</feature>
<dbReference type="Pfam" id="PF02149">
    <property type="entry name" value="KA1"/>
    <property type="match status" value="1"/>
</dbReference>
<dbReference type="InterPro" id="IPR011009">
    <property type="entry name" value="Kinase-like_dom_sf"/>
</dbReference>
<evidence type="ECO:0000256" key="2">
    <source>
        <dbReference type="ARBA" id="ARBA00012513"/>
    </source>
</evidence>
<evidence type="ECO:0000256" key="3">
    <source>
        <dbReference type="ARBA" id="ARBA00022527"/>
    </source>
</evidence>
<dbReference type="GO" id="GO:0031097">
    <property type="term" value="C:medial cortex"/>
    <property type="evidence" value="ECO:0007669"/>
    <property type="project" value="EnsemblFungi"/>
</dbReference>
<dbReference type="PROSITE" id="PS50011">
    <property type="entry name" value="PROTEIN_KINASE_DOM"/>
    <property type="match status" value="1"/>
</dbReference>
<dbReference type="AlphaFoldDB" id="A0A1E3QVC3"/>
<dbReference type="GO" id="GO:0051523">
    <property type="term" value="P:cell growth mode switching, monopolar to bipolar"/>
    <property type="evidence" value="ECO:0007669"/>
    <property type="project" value="EnsemblFungi"/>
</dbReference>
<dbReference type="PROSITE" id="PS50032">
    <property type="entry name" value="KA1"/>
    <property type="match status" value="1"/>
</dbReference>
<dbReference type="OrthoDB" id="1928777at2759"/>
<feature type="region of interest" description="Disordered" evidence="11">
    <location>
        <begin position="619"/>
        <end position="658"/>
    </location>
</feature>
<gene>
    <name evidence="14" type="ORF">BABINDRAFT_17574</name>
</gene>
<reference evidence="15" key="1">
    <citation type="submission" date="2016-05" db="EMBL/GenBank/DDBJ databases">
        <title>Comparative genomics of biotechnologically important yeasts.</title>
        <authorList>
            <consortium name="DOE Joint Genome Institute"/>
            <person name="Riley R."/>
            <person name="Haridas S."/>
            <person name="Wolfe K.H."/>
            <person name="Lopes M.R."/>
            <person name="Hittinger C.T."/>
            <person name="Goker M."/>
            <person name="Salamov A."/>
            <person name="Wisecaver J."/>
            <person name="Long T.M."/>
            <person name="Aerts A.L."/>
            <person name="Barry K."/>
            <person name="Choi C."/>
            <person name="Clum A."/>
            <person name="Coughlan A.Y."/>
            <person name="Deshpande S."/>
            <person name="Douglass A.P."/>
            <person name="Hanson S.J."/>
            <person name="Klenk H.-P."/>
            <person name="Labutti K."/>
            <person name="Lapidus A."/>
            <person name="Lindquist E."/>
            <person name="Lipzen A."/>
            <person name="Meier-Kolthoff J.P."/>
            <person name="Ohm R.A."/>
            <person name="Otillar R.P."/>
            <person name="Pangilinan J."/>
            <person name="Peng Y."/>
            <person name="Rokas A."/>
            <person name="Rosa C.A."/>
            <person name="Scheuner C."/>
            <person name="Sibirny A.A."/>
            <person name="Slot J.C."/>
            <person name="Stielow J.B."/>
            <person name="Sun H."/>
            <person name="Kurtzman C.P."/>
            <person name="Blackwell M."/>
            <person name="Grigoriev I.V."/>
            <person name="Jeffries T.W."/>
        </authorList>
    </citation>
    <scope>NUCLEOTIDE SEQUENCE [LARGE SCALE GENOMIC DNA]</scope>
    <source>
        <strain evidence="15">NRRL Y-12698</strain>
    </source>
</reference>
<dbReference type="PANTHER" id="PTHR24346">
    <property type="entry name" value="MAP/MICROTUBULE AFFINITY-REGULATING KINASE"/>
    <property type="match status" value="1"/>
</dbReference>
<comment type="catalytic activity">
    <reaction evidence="8">
        <text>L-threonyl-[protein] + ATP = O-phospho-L-threonyl-[protein] + ADP + H(+)</text>
        <dbReference type="Rhea" id="RHEA:46608"/>
        <dbReference type="Rhea" id="RHEA-COMP:11060"/>
        <dbReference type="Rhea" id="RHEA-COMP:11605"/>
        <dbReference type="ChEBI" id="CHEBI:15378"/>
        <dbReference type="ChEBI" id="CHEBI:30013"/>
        <dbReference type="ChEBI" id="CHEBI:30616"/>
        <dbReference type="ChEBI" id="CHEBI:61977"/>
        <dbReference type="ChEBI" id="CHEBI:456216"/>
        <dbReference type="EC" id="2.7.11.1"/>
    </reaction>
</comment>
<keyword evidence="7 10" id="KW-0067">ATP-binding</keyword>
<dbReference type="GO" id="GO:1902408">
    <property type="term" value="P:mitotic cytokinesis, division site positioning"/>
    <property type="evidence" value="ECO:0007669"/>
    <property type="project" value="EnsemblFungi"/>
</dbReference>
<dbReference type="CDD" id="cd14077">
    <property type="entry name" value="STKc_Kin1_2"/>
    <property type="match status" value="1"/>
</dbReference>
<dbReference type="Pfam" id="PF00069">
    <property type="entry name" value="Pkinase"/>
    <property type="match status" value="1"/>
</dbReference>
<dbReference type="FunFam" id="1.10.510.10:FF:000571">
    <property type="entry name" value="Maternal embryonic leucine zipper kinase"/>
    <property type="match status" value="1"/>
</dbReference>
<dbReference type="SMART" id="SM00220">
    <property type="entry name" value="S_TKc"/>
    <property type="match status" value="1"/>
</dbReference>
<keyword evidence="6" id="KW-0418">Kinase</keyword>
<evidence type="ECO:0000259" key="13">
    <source>
        <dbReference type="PROSITE" id="PS50032"/>
    </source>
</evidence>
<keyword evidence="5 10" id="KW-0547">Nucleotide-binding</keyword>
<comment type="similarity">
    <text evidence="1">Belongs to the protein kinase superfamily. CAMK Ser/Thr protein kinase family. NIM1 subfamily.</text>
</comment>
<feature type="region of interest" description="Disordered" evidence="11">
    <location>
        <begin position="402"/>
        <end position="440"/>
    </location>
</feature>
<dbReference type="InterPro" id="IPR001772">
    <property type="entry name" value="KA1_dom"/>
</dbReference>
<dbReference type="STRING" id="984486.A0A1E3QVC3"/>
<dbReference type="GO" id="GO:1902716">
    <property type="term" value="C:cell cortex of growing cell tip"/>
    <property type="evidence" value="ECO:0007669"/>
    <property type="project" value="EnsemblFungi"/>
</dbReference>
<feature type="compositionally biased region" description="Pro residues" evidence="11">
    <location>
        <begin position="459"/>
        <end position="470"/>
    </location>
</feature>
<dbReference type="Gene3D" id="3.30.310.80">
    <property type="entry name" value="Kinase associated domain 1, KA1"/>
    <property type="match status" value="1"/>
</dbReference>
<dbReference type="GeneID" id="30148852"/>
<evidence type="ECO:0000256" key="7">
    <source>
        <dbReference type="ARBA" id="ARBA00022840"/>
    </source>
</evidence>
<dbReference type="InterPro" id="IPR028375">
    <property type="entry name" value="KA1/Ssp2_C"/>
</dbReference>
<dbReference type="Gene3D" id="1.10.510.10">
    <property type="entry name" value="Transferase(Phosphotransferase) domain 1"/>
    <property type="match status" value="1"/>
</dbReference>
<dbReference type="InterPro" id="IPR000719">
    <property type="entry name" value="Prot_kinase_dom"/>
</dbReference>
<dbReference type="Proteomes" id="UP000094336">
    <property type="component" value="Unassembled WGS sequence"/>
</dbReference>
<keyword evidence="3" id="KW-0723">Serine/threonine-protein kinase</keyword>
<evidence type="ECO:0000256" key="11">
    <source>
        <dbReference type="SAM" id="MobiDB-lite"/>
    </source>
</evidence>
<dbReference type="RefSeq" id="XP_018986944.1">
    <property type="nucleotide sequence ID" value="XM_019130999.2"/>
</dbReference>
<evidence type="ECO:0000256" key="9">
    <source>
        <dbReference type="ARBA" id="ARBA00048679"/>
    </source>
</evidence>
<evidence type="ECO:0000256" key="5">
    <source>
        <dbReference type="ARBA" id="ARBA00022741"/>
    </source>
</evidence>
<feature type="compositionally biased region" description="Basic residues" evidence="11">
    <location>
        <begin position="626"/>
        <end position="641"/>
    </location>
</feature>
<protein>
    <recommendedName>
        <fullName evidence="2">non-specific serine/threonine protein kinase</fullName>
        <ecNumber evidence="2">2.7.11.1</ecNumber>
    </recommendedName>
</protein>
<dbReference type="PROSITE" id="PS00107">
    <property type="entry name" value="PROTEIN_KINASE_ATP"/>
    <property type="match status" value="1"/>
</dbReference>
<dbReference type="GO" id="GO:0035842">
    <property type="term" value="C:old cell tip after activation of bipolar cell growth"/>
    <property type="evidence" value="ECO:0007669"/>
    <property type="project" value="EnsemblFungi"/>
</dbReference>
<evidence type="ECO:0000259" key="12">
    <source>
        <dbReference type="PROSITE" id="PS50011"/>
    </source>
</evidence>
<dbReference type="EC" id="2.7.11.1" evidence="2"/>
<keyword evidence="4" id="KW-0808">Transferase</keyword>
<dbReference type="GO" id="GO:0030447">
    <property type="term" value="P:filamentous growth"/>
    <property type="evidence" value="ECO:0007669"/>
    <property type="project" value="UniProtKB-ARBA"/>
</dbReference>
<keyword evidence="15" id="KW-1185">Reference proteome</keyword>
<dbReference type="GO" id="GO:0106310">
    <property type="term" value="F:protein serine kinase activity"/>
    <property type="evidence" value="ECO:0007669"/>
    <property type="project" value="RHEA"/>
</dbReference>
<dbReference type="GO" id="GO:0035841">
    <property type="term" value="C:new growing cell tip"/>
    <property type="evidence" value="ECO:0007669"/>
    <property type="project" value="EnsemblFungi"/>
</dbReference>
<feature type="binding site" evidence="10">
    <location>
        <position position="47"/>
    </location>
    <ligand>
        <name>ATP</name>
        <dbReference type="ChEBI" id="CHEBI:30616"/>
    </ligand>
</feature>
<name>A0A1E3QVC3_9ASCO</name>
<evidence type="ECO:0000313" key="14">
    <source>
        <dbReference type="EMBL" id="ODQ81616.1"/>
    </source>
</evidence>
<evidence type="ECO:0000256" key="4">
    <source>
        <dbReference type="ARBA" id="ARBA00022679"/>
    </source>
</evidence>